<dbReference type="EnsemblMetazoa" id="GAUT007238-RA">
    <property type="protein sequence ID" value="GAUT007238-PA"/>
    <property type="gene ID" value="GAUT007238"/>
</dbReference>
<evidence type="ECO:0000313" key="1">
    <source>
        <dbReference type="EnsemblMetazoa" id="GAUT007238-PA"/>
    </source>
</evidence>
<dbReference type="VEuPathDB" id="VectorBase:GAUT007238"/>
<accession>A0A1A9UJY5</accession>
<evidence type="ECO:0000313" key="2">
    <source>
        <dbReference type="Proteomes" id="UP000078200"/>
    </source>
</evidence>
<name>A0A1A9UJY5_GLOAU</name>
<sequence>MKGKTLVRTTAWHTATFRAKNTNTNTFMGNTMDLDMLLYPALIRFRFRFNTLLFALNATNLADIHSNGDSVSTLKAYTMATHNYSRFDEDTPACQISKLSC</sequence>
<organism evidence="1 2">
    <name type="scientific">Glossina austeni</name>
    <name type="common">Savannah tsetse fly</name>
    <dbReference type="NCBI Taxonomy" id="7395"/>
    <lineage>
        <taxon>Eukaryota</taxon>
        <taxon>Metazoa</taxon>
        <taxon>Ecdysozoa</taxon>
        <taxon>Arthropoda</taxon>
        <taxon>Hexapoda</taxon>
        <taxon>Insecta</taxon>
        <taxon>Pterygota</taxon>
        <taxon>Neoptera</taxon>
        <taxon>Endopterygota</taxon>
        <taxon>Diptera</taxon>
        <taxon>Brachycera</taxon>
        <taxon>Muscomorpha</taxon>
        <taxon>Hippoboscoidea</taxon>
        <taxon>Glossinidae</taxon>
        <taxon>Glossina</taxon>
    </lineage>
</organism>
<reference evidence="1" key="1">
    <citation type="submission" date="2020-05" db="UniProtKB">
        <authorList>
            <consortium name="EnsemblMetazoa"/>
        </authorList>
    </citation>
    <scope>IDENTIFICATION</scope>
    <source>
        <strain evidence="1">TTRI</strain>
    </source>
</reference>
<keyword evidence="2" id="KW-1185">Reference proteome</keyword>
<protein>
    <submittedName>
        <fullName evidence="1">Uncharacterized protein</fullName>
    </submittedName>
</protein>
<dbReference type="AlphaFoldDB" id="A0A1A9UJY5"/>
<proteinExistence type="predicted"/>
<dbReference type="Proteomes" id="UP000078200">
    <property type="component" value="Unassembled WGS sequence"/>
</dbReference>